<keyword evidence="5" id="KW-0963">Cytoplasm</keyword>
<dbReference type="PANTHER" id="PTHR28081:SF1">
    <property type="entry name" value="DAMAGE-REGULATED IMPORT FACILITATOR 1"/>
    <property type="match status" value="1"/>
</dbReference>
<name>A0AB34PR43_CANAX</name>
<dbReference type="GO" id="GO:0005634">
    <property type="term" value="C:nucleus"/>
    <property type="evidence" value="ECO:0007669"/>
    <property type="project" value="UniProtKB-SubCell"/>
</dbReference>
<evidence type="ECO:0000256" key="5">
    <source>
        <dbReference type="ARBA" id="ARBA00022490"/>
    </source>
</evidence>
<dbReference type="InterPro" id="IPR013900">
    <property type="entry name" value="RNR_inhibitor"/>
</dbReference>
<protein>
    <recommendedName>
        <fullName evidence="4">Damage-regulated import facilitator 1</fullName>
    </recommendedName>
</protein>
<dbReference type="Pfam" id="PF08591">
    <property type="entry name" value="RNR_inhib"/>
    <property type="match status" value="1"/>
</dbReference>
<evidence type="ECO:0000256" key="2">
    <source>
        <dbReference type="ARBA" id="ARBA00004496"/>
    </source>
</evidence>
<evidence type="ECO:0000313" key="8">
    <source>
        <dbReference type="Proteomes" id="UP000030161"/>
    </source>
</evidence>
<dbReference type="GO" id="GO:0008104">
    <property type="term" value="P:intracellular protein localization"/>
    <property type="evidence" value="ECO:0007669"/>
    <property type="project" value="TreeGrafter"/>
</dbReference>
<dbReference type="GO" id="GO:1990846">
    <property type="term" value="F:ribonucleoside-diphosphate reductase inhibitor activity"/>
    <property type="evidence" value="ECO:0007669"/>
    <property type="project" value="TreeGrafter"/>
</dbReference>
<evidence type="ECO:0000256" key="3">
    <source>
        <dbReference type="ARBA" id="ARBA00005459"/>
    </source>
</evidence>
<organism evidence="7 8">
    <name type="scientific">Candida albicans P78048</name>
    <dbReference type="NCBI Taxonomy" id="1094989"/>
    <lineage>
        <taxon>Eukaryota</taxon>
        <taxon>Fungi</taxon>
        <taxon>Dikarya</taxon>
        <taxon>Ascomycota</taxon>
        <taxon>Saccharomycotina</taxon>
        <taxon>Pichiomycetes</taxon>
        <taxon>Debaryomycetaceae</taxon>
        <taxon>Candida/Lodderomyces clade</taxon>
        <taxon>Candida</taxon>
    </lineage>
</organism>
<comment type="caution">
    <text evidence="7">The sequence shown here is derived from an EMBL/GenBank/DDBJ whole genome shotgun (WGS) entry which is preliminary data.</text>
</comment>
<evidence type="ECO:0000313" key="7">
    <source>
        <dbReference type="EMBL" id="KGR09794.1"/>
    </source>
</evidence>
<reference evidence="7 8" key="1">
    <citation type="submission" date="2013-12" db="EMBL/GenBank/DDBJ databases">
        <title>The Genome Sequence of Candida albicans P78048.</title>
        <authorList>
            <consortium name="The Broad Institute Genome Sequencing Platform"/>
            <consortium name="The Broad Institute Genome Sequencing Center for Infectious Disease"/>
            <person name="Cuomo C."/>
            <person name="Bennett R."/>
            <person name="Hirakawa M."/>
            <person name="Noverr M."/>
            <person name="Mitchell A."/>
            <person name="Young S.K."/>
            <person name="Zeng Q."/>
            <person name="Gargeya S."/>
            <person name="Fitzgerald M."/>
            <person name="Abouelleil A."/>
            <person name="Alvarado L."/>
            <person name="Berlin A.M."/>
            <person name="Chapman S.B."/>
            <person name="Dewar J."/>
            <person name="Goldberg J."/>
            <person name="Griggs A."/>
            <person name="Gujja S."/>
            <person name="Hansen M."/>
            <person name="Howarth C."/>
            <person name="Imamovic A."/>
            <person name="Larimer J."/>
            <person name="McCowan C."/>
            <person name="Murphy C."/>
            <person name="Pearson M."/>
            <person name="Priest M."/>
            <person name="Roberts A."/>
            <person name="Saif S."/>
            <person name="Shea T."/>
            <person name="Sykes S."/>
            <person name="Wortman J."/>
            <person name="Nusbaum C."/>
            <person name="Birren B."/>
        </authorList>
    </citation>
    <scope>NUCLEOTIDE SEQUENCE [LARGE SCALE GENOMIC DNA]</scope>
    <source>
        <strain evidence="7 8">P78048</strain>
    </source>
</reference>
<dbReference type="GO" id="GO:0005737">
    <property type="term" value="C:cytoplasm"/>
    <property type="evidence" value="ECO:0007669"/>
    <property type="project" value="UniProtKB-SubCell"/>
</dbReference>
<gene>
    <name evidence="7" type="ORF">MG3_03297</name>
</gene>
<evidence type="ECO:0000256" key="4">
    <source>
        <dbReference type="ARBA" id="ARBA00021625"/>
    </source>
</evidence>
<evidence type="ECO:0000256" key="1">
    <source>
        <dbReference type="ARBA" id="ARBA00004123"/>
    </source>
</evidence>
<sequence length="137" mass="15682">MMQPRVKRHMQNAIQPVENLNEDAASLPSVAMRIRKAVSEGYKLPGDNTASQQFSGNFQRVPLPSSMTGPPDLVNGQSTRTVSNLEEWDSYYKIQNAPLQTLPESNNYLKRKFEDDHELDLSQYQAKYGELKFNEEF</sequence>
<comment type="subcellular location">
    <subcellularLocation>
        <location evidence="2">Cytoplasm</location>
    </subcellularLocation>
    <subcellularLocation>
        <location evidence="1">Nucleus</location>
    </subcellularLocation>
</comment>
<accession>A0AB34PR43</accession>
<proteinExistence type="inferred from homology"/>
<dbReference type="EMBL" id="AJIX01000024">
    <property type="protein sequence ID" value="KGR09794.1"/>
    <property type="molecule type" value="Genomic_DNA"/>
</dbReference>
<dbReference type="PANTHER" id="PTHR28081">
    <property type="entry name" value="DAMAGE-REGULATED IMPORT FACILITATOR 1-RELATED"/>
    <property type="match status" value="1"/>
</dbReference>
<dbReference type="Proteomes" id="UP000030161">
    <property type="component" value="Unassembled WGS sequence"/>
</dbReference>
<evidence type="ECO:0000256" key="6">
    <source>
        <dbReference type="ARBA" id="ARBA00023242"/>
    </source>
</evidence>
<comment type="similarity">
    <text evidence="3">Belongs to the DIF1/spd1 family.</text>
</comment>
<keyword evidence="6" id="KW-0539">Nucleus</keyword>
<dbReference type="AlphaFoldDB" id="A0AB34PR43"/>